<sequence length="318" mass="37490">MISLMKELHFSEDFKHFCIRNYLESVCYHLKINKSNIARFVHKDIEQECFKAGLERTQRRLEDTKMRLQNFQKKTVNMITLSNQDKLKQCYEMITERKGRDTKDFKIRLDLSDSRDYDFMAAVQDQILPDFSHLRIDNVGKDFYFFKDFIFFNFPQNIGCLYLNLGSKMCDAEAISDIIIHVSPRISRAFYIGSCDIKLPQMKNILQICKRNQRIIGLLKCKLELDTVPDLEYCLSNSEIREIHLDFCGGQDYCDWENHPERFSNLIEAFSMCTDFKCNLKKMCLGGCGMTEEHYKKILTNFGFNIIKISDHFVSFST</sequence>
<reference evidence="1" key="1">
    <citation type="submission" date="2023-07" db="EMBL/GenBank/DDBJ databases">
        <authorList>
            <consortium name="AG Swart"/>
            <person name="Singh M."/>
            <person name="Singh A."/>
            <person name="Seah K."/>
            <person name="Emmerich C."/>
        </authorList>
    </citation>
    <scope>NUCLEOTIDE SEQUENCE</scope>
    <source>
        <strain evidence="1">DP1</strain>
    </source>
</reference>
<evidence type="ECO:0000313" key="1">
    <source>
        <dbReference type="EMBL" id="CAI2367437.1"/>
    </source>
</evidence>
<comment type="caution">
    <text evidence="1">The sequence shown here is derived from an EMBL/GenBank/DDBJ whole genome shotgun (WGS) entry which is preliminary data.</text>
</comment>
<accession>A0AAD1XDW1</accession>
<name>A0AAD1XDW1_EUPCR</name>
<dbReference type="AlphaFoldDB" id="A0AAD1XDW1"/>
<evidence type="ECO:0000313" key="2">
    <source>
        <dbReference type="Proteomes" id="UP001295684"/>
    </source>
</evidence>
<protein>
    <submittedName>
        <fullName evidence="1">Uncharacterized protein</fullName>
    </submittedName>
</protein>
<dbReference type="EMBL" id="CAMPGE010008542">
    <property type="protein sequence ID" value="CAI2367437.1"/>
    <property type="molecule type" value="Genomic_DNA"/>
</dbReference>
<proteinExistence type="predicted"/>
<dbReference type="Proteomes" id="UP001295684">
    <property type="component" value="Unassembled WGS sequence"/>
</dbReference>
<organism evidence="1 2">
    <name type="scientific">Euplotes crassus</name>
    <dbReference type="NCBI Taxonomy" id="5936"/>
    <lineage>
        <taxon>Eukaryota</taxon>
        <taxon>Sar</taxon>
        <taxon>Alveolata</taxon>
        <taxon>Ciliophora</taxon>
        <taxon>Intramacronucleata</taxon>
        <taxon>Spirotrichea</taxon>
        <taxon>Hypotrichia</taxon>
        <taxon>Euplotida</taxon>
        <taxon>Euplotidae</taxon>
        <taxon>Moneuplotes</taxon>
    </lineage>
</organism>
<keyword evidence="2" id="KW-1185">Reference proteome</keyword>
<gene>
    <name evidence="1" type="ORF">ECRASSUSDP1_LOCUS8721</name>
</gene>